<reference evidence="1 2" key="1">
    <citation type="submission" date="2023-08" db="EMBL/GenBank/DDBJ databases">
        <title>A Necator americanus chromosomal reference genome.</title>
        <authorList>
            <person name="Ilik V."/>
            <person name="Petrzelkova K.J."/>
            <person name="Pardy F."/>
            <person name="Fuh T."/>
            <person name="Niatou-Singa F.S."/>
            <person name="Gouil Q."/>
            <person name="Baker L."/>
            <person name="Ritchie M.E."/>
            <person name="Jex A.R."/>
            <person name="Gazzola D."/>
            <person name="Li H."/>
            <person name="Toshio Fujiwara R."/>
            <person name="Zhan B."/>
            <person name="Aroian R.V."/>
            <person name="Pafco B."/>
            <person name="Schwarz E.M."/>
        </authorList>
    </citation>
    <scope>NUCLEOTIDE SEQUENCE [LARGE SCALE GENOMIC DNA]</scope>
    <source>
        <strain evidence="1 2">Aroian</strain>
        <tissue evidence="1">Whole animal</tissue>
    </source>
</reference>
<keyword evidence="2" id="KW-1185">Reference proteome</keyword>
<proteinExistence type="predicted"/>
<gene>
    <name evidence="1" type="primary">Necator_chrII.g4633</name>
    <name evidence="1" type="ORF">RB195_016841</name>
</gene>
<comment type="caution">
    <text evidence="1">The sequence shown here is derived from an EMBL/GenBank/DDBJ whole genome shotgun (WGS) entry which is preliminary data.</text>
</comment>
<dbReference type="Proteomes" id="UP001303046">
    <property type="component" value="Unassembled WGS sequence"/>
</dbReference>
<evidence type="ECO:0000313" key="1">
    <source>
        <dbReference type="EMBL" id="KAK6732719.1"/>
    </source>
</evidence>
<evidence type="ECO:0000313" key="2">
    <source>
        <dbReference type="Proteomes" id="UP001303046"/>
    </source>
</evidence>
<accession>A0ABR1C4M4</accession>
<protein>
    <recommendedName>
        <fullName evidence="3">Secreted protein</fullName>
    </recommendedName>
</protein>
<sequence length="77" mass="8450">MIVIRFGIPPLAALIVNRSIRIRFLQVLQGKNQLISTTTIAQPAATIRNGAHCKNTVTAATTTLFTTKEARIVNVKY</sequence>
<dbReference type="EMBL" id="JAVFWL010000002">
    <property type="protein sequence ID" value="KAK6732719.1"/>
    <property type="molecule type" value="Genomic_DNA"/>
</dbReference>
<name>A0ABR1C4M4_NECAM</name>
<evidence type="ECO:0008006" key="3">
    <source>
        <dbReference type="Google" id="ProtNLM"/>
    </source>
</evidence>
<organism evidence="1 2">
    <name type="scientific">Necator americanus</name>
    <name type="common">Human hookworm</name>
    <dbReference type="NCBI Taxonomy" id="51031"/>
    <lineage>
        <taxon>Eukaryota</taxon>
        <taxon>Metazoa</taxon>
        <taxon>Ecdysozoa</taxon>
        <taxon>Nematoda</taxon>
        <taxon>Chromadorea</taxon>
        <taxon>Rhabditida</taxon>
        <taxon>Rhabditina</taxon>
        <taxon>Rhabditomorpha</taxon>
        <taxon>Strongyloidea</taxon>
        <taxon>Ancylostomatidae</taxon>
        <taxon>Bunostominae</taxon>
        <taxon>Necator</taxon>
    </lineage>
</organism>